<sequence length="64" mass="6578">MCAKELGPESDSVASPRSYHGQGLAARAERRRRSVCLVREGAGSGVGQRGVATQLPRPGAGGES</sequence>
<evidence type="ECO:0000256" key="1">
    <source>
        <dbReference type="SAM" id="MobiDB-lite"/>
    </source>
</evidence>
<accession>I0IHV0</accession>
<reference evidence="2 3" key="1">
    <citation type="submission" date="2012-02" db="EMBL/GenBank/DDBJ databases">
        <title>Complete genome sequence of Phycisphaera mikurensis NBRC 102666.</title>
        <authorList>
            <person name="Ankai A."/>
            <person name="Hosoyama A."/>
            <person name="Terui Y."/>
            <person name="Sekine M."/>
            <person name="Fukai R."/>
            <person name="Kato Y."/>
            <person name="Nakamura S."/>
            <person name="Yamada-Narita S."/>
            <person name="Kawakoshi A."/>
            <person name="Fukunaga Y."/>
            <person name="Yamazaki S."/>
            <person name="Fujita N."/>
        </authorList>
    </citation>
    <scope>NUCLEOTIDE SEQUENCE [LARGE SCALE GENOMIC DNA]</scope>
    <source>
        <strain evidence="3">NBRC 102666 / KCTC 22515 / FYK2301M01</strain>
    </source>
</reference>
<protein>
    <submittedName>
        <fullName evidence="2">Uncharacterized protein</fullName>
    </submittedName>
</protein>
<feature type="region of interest" description="Disordered" evidence="1">
    <location>
        <begin position="1"/>
        <end position="64"/>
    </location>
</feature>
<evidence type="ECO:0000313" key="3">
    <source>
        <dbReference type="Proteomes" id="UP000007881"/>
    </source>
</evidence>
<name>I0IHV0_PHYMF</name>
<dbReference type="Proteomes" id="UP000007881">
    <property type="component" value="Chromosome"/>
</dbReference>
<organism evidence="2 3">
    <name type="scientific">Phycisphaera mikurensis (strain NBRC 102666 / KCTC 22515 / FYK2301M01)</name>
    <dbReference type="NCBI Taxonomy" id="1142394"/>
    <lineage>
        <taxon>Bacteria</taxon>
        <taxon>Pseudomonadati</taxon>
        <taxon>Planctomycetota</taxon>
        <taxon>Phycisphaerae</taxon>
        <taxon>Phycisphaerales</taxon>
        <taxon>Phycisphaeraceae</taxon>
        <taxon>Phycisphaera</taxon>
    </lineage>
</organism>
<dbReference type="AlphaFoldDB" id="I0IHV0"/>
<dbReference type="KEGG" id="phm:PSMK_26790"/>
<proteinExistence type="predicted"/>
<evidence type="ECO:0000313" key="2">
    <source>
        <dbReference type="EMBL" id="BAM04838.1"/>
    </source>
</evidence>
<keyword evidence="3" id="KW-1185">Reference proteome</keyword>
<gene>
    <name evidence="2" type="ordered locus">PSMK_26790</name>
</gene>
<dbReference type="HOGENOM" id="CLU_2863949_0_0_0"/>
<dbReference type="EMBL" id="AP012338">
    <property type="protein sequence ID" value="BAM04838.1"/>
    <property type="molecule type" value="Genomic_DNA"/>
</dbReference>